<evidence type="ECO:0000256" key="3">
    <source>
        <dbReference type="ARBA" id="ARBA00022679"/>
    </source>
</evidence>
<dbReference type="EMBL" id="DS113377">
    <property type="protein sequence ID" value="EAY08475.1"/>
    <property type="molecule type" value="Genomic_DNA"/>
</dbReference>
<feature type="domain" description="Protein kinase" evidence="11">
    <location>
        <begin position="18"/>
        <end position="296"/>
    </location>
</feature>
<organism evidence="12 13">
    <name type="scientific">Trichomonas vaginalis (strain ATCC PRA-98 / G3)</name>
    <dbReference type="NCBI Taxonomy" id="412133"/>
    <lineage>
        <taxon>Eukaryota</taxon>
        <taxon>Metamonada</taxon>
        <taxon>Parabasalia</taxon>
        <taxon>Trichomonadida</taxon>
        <taxon>Trichomonadidae</taxon>
        <taxon>Trichomonas</taxon>
    </lineage>
</organism>
<dbReference type="GO" id="GO:0005524">
    <property type="term" value="F:ATP binding"/>
    <property type="evidence" value="ECO:0007669"/>
    <property type="project" value="UniProtKB-UniRule"/>
</dbReference>
<gene>
    <name evidence="12" type="ORF">TVAG_145550</name>
</gene>
<keyword evidence="13" id="KW-1185">Reference proteome</keyword>
<comment type="similarity">
    <text evidence="10">Belongs to the protein kinase superfamily.</text>
</comment>
<evidence type="ECO:0000313" key="12">
    <source>
        <dbReference type="EMBL" id="EAY08475.1"/>
    </source>
</evidence>
<comment type="catalytic activity">
    <reaction evidence="8">
        <text>L-seryl-[protein] + ATP = O-phospho-L-seryl-[protein] + ADP + H(+)</text>
        <dbReference type="Rhea" id="RHEA:17989"/>
        <dbReference type="Rhea" id="RHEA-COMP:9863"/>
        <dbReference type="Rhea" id="RHEA-COMP:11604"/>
        <dbReference type="ChEBI" id="CHEBI:15378"/>
        <dbReference type="ChEBI" id="CHEBI:29999"/>
        <dbReference type="ChEBI" id="CHEBI:30616"/>
        <dbReference type="ChEBI" id="CHEBI:83421"/>
        <dbReference type="ChEBI" id="CHEBI:456216"/>
        <dbReference type="EC" id="2.7.11.1"/>
    </reaction>
</comment>
<dbReference type="OrthoDB" id="4062651at2759"/>
<dbReference type="GO" id="GO:0004674">
    <property type="term" value="F:protein serine/threonine kinase activity"/>
    <property type="evidence" value="ECO:0000318"/>
    <property type="project" value="GO_Central"/>
</dbReference>
<evidence type="ECO:0000256" key="7">
    <source>
        <dbReference type="ARBA" id="ARBA00047899"/>
    </source>
</evidence>
<dbReference type="SMR" id="A2EFS4"/>
<name>A2EFS4_TRIV3</name>
<dbReference type="AlphaFoldDB" id="A2EFS4"/>
<proteinExistence type="inferred from homology"/>
<evidence type="ECO:0000256" key="1">
    <source>
        <dbReference type="ARBA" id="ARBA00012513"/>
    </source>
</evidence>
<dbReference type="SUPFAM" id="SSF56112">
    <property type="entry name" value="Protein kinase-like (PK-like)"/>
    <property type="match status" value="1"/>
</dbReference>
<accession>A2EFS4</accession>
<keyword evidence="4 9" id="KW-0547">Nucleotide-binding</keyword>
<dbReference type="PROSITE" id="PS00108">
    <property type="entry name" value="PROTEIN_KINASE_ST"/>
    <property type="match status" value="1"/>
</dbReference>
<dbReference type="GO" id="GO:0006974">
    <property type="term" value="P:DNA damage response"/>
    <property type="evidence" value="ECO:0000318"/>
    <property type="project" value="GO_Central"/>
</dbReference>
<evidence type="ECO:0000256" key="6">
    <source>
        <dbReference type="ARBA" id="ARBA00022840"/>
    </source>
</evidence>
<dbReference type="InParanoid" id="A2EFS4"/>
<dbReference type="EC" id="2.7.11.1" evidence="1"/>
<dbReference type="GO" id="GO:0005956">
    <property type="term" value="C:protein kinase CK2 complex"/>
    <property type="evidence" value="ECO:0000318"/>
    <property type="project" value="GO_Central"/>
</dbReference>
<keyword evidence="5 12" id="KW-0418">Kinase</keyword>
<dbReference type="SMART" id="SM00220">
    <property type="entry name" value="S_TKc"/>
    <property type="match status" value="1"/>
</dbReference>
<dbReference type="VEuPathDB" id="TrichDB:TVAG_145550"/>
<keyword evidence="2 10" id="KW-0723">Serine/threonine-protein kinase</keyword>
<dbReference type="PROSITE" id="PS00107">
    <property type="entry name" value="PROTEIN_KINASE_ATP"/>
    <property type="match status" value="1"/>
</dbReference>
<evidence type="ECO:0000256" key="10">
    <source>
        <dbReference type="RuleBase" id="RU000304"/>
    </source>
</evidence>
<evidence type="ECO:0000256" key="9">
    <source>
        <dbReference type="PROSITE-ProRule" id="PRU10141"/>
    </source>
</evidence>
<reference evidence="12" key="2">
    <citation type="journal article" date="2007" name="Science">
        <title>Draft genome sequence of the sexually transmitted pathogen Trichomonas vaginalis.</title>
        <authorList>
            <person name="Carlton J.M."/>
            <person name="Hirt R.P."/>
            <person name="Silva J.C."/>
            <person name="Delcher A.L."/>
            <person name="Schatz M."/>
            <person name="Zhao Q."/>
            <person name="Wortman J.R."/>
            <person name="Bidwell S.L."/>
            <person name="Alsmark U.C.M."/>
            <person name="Besteiro S."/>
            <person name="Sicheritz-Ponten T."/>
            <person name="Noel C.J."/>
            <person name="Dacks J.B."/>
            <person name="Foster P.G."/>
            <person name="Simillion C."/>
            <person name="Van de Peer Y."/>
            <person name="Miranda-Saavedra D."/>
            <person name="Barton G.J."/>
            <person name="Westrop G.D."/>
            <person name="Mueller S."/>
            <person name="Dessi D."/>
            <person name="Fiori P.L."/>
            <person name="Ren Q."/>
            <person name="Paulsen I."/>
            <person name="Zhang H."/>
            <person name="Bastida-Corcuera F.D."/>
            <person name="Simoes-Barbosa A."/>
            <person name="Brown M.T."/>
            <person name="Hayes R.D."/>
            <person name="Mukherjee M."/>
            <person name="Okumura C.Y."/>
            <person name="Schneider R."/>
            <person name="Smith A.J."/>
            <person name="Vanacova S."/>
            <person name="Villalvazo M."/>
            <person name="Haas B.J."/>
            <person name="Pertea M."/>
            <person name="Feldblyum T.V."/>
            <person name="Utterback T.R."/>
            <person name="Shu C.L."/>
            <person name="Osoegawa K."/>
            <person name="de Jong P.J."/>
            <person name="Hrdy I."/>
            <person name="Horvathova L."/>
            <person name="Zubacova Z."/>
            <person name="Dolezal P."/>
            <person name="Malik S.B."/>
            <person name="Logsdon J.M. Jr."/>
            <person name="Henze K."/>
            <person name="Gupta A."/>
            <person name="Wang C.C."/>
            <person name="Dunne R.L."/>
            <person name="Upcroft J.A."/>
            <person name="Upcroft P."/>
            <person name="White O."/>
            <person name="Salzberg S.L."/>
            <person name="Tang P."/>
            <person name="Chiu C.-H."/>
            <person name="Lee Y.-S."/>
            <person name="Embley T.M."/>
            <person name="Coombs G.H."/>
            <person name="Mottram J.C."/>
            <person name="Tachezy J."/>
            <person name="Fraser-Liggett C.M."/>
            <person name="Johnson P.J."/>
        </authorList>
    </citation>
    <scope>NUCLEOTIDE SEQUENCE [LARGE SCALE GENOMIC DNA]</scope>
    <source>
        <strain evidence="12">G3</strain>
    </source>
</reference>
<evidence type="ECO:0000256" key="8">
    <source>
        <dbReference type="ARBA" id="ARBA00048679"/>
    </source>
</evidence>
<sequence length="303" mass="34214">MKKSARRVLKSFPEINGLVFGSCIGFGHFSHVYDGTYFGQPAAIKIIERGSEAITELEIELLMALKGSPNTIQLIQRFEEENTILVFEFINSVPMENLFTHNSHSRFRRILRGLLTAVASAHSKGIVHRDIKLGNIMIMPHFSNVKLIDWGCGVRVSSDMSPKAGSRTCRSPEMLLGEKNYGFGCDTWAVGIFILFVLSRGNIPWKANSTNDLLVKMSNYFGLTPFKNLAKKYRLEIPPEVETMMSPSPIYKISDIYHSSMTWLITPDLTSLMMELLQFDPRRRISAAKALEHPYFTAPSESK</sequence>
<dbReference type="GO" id="GO:0005634">
    <property type="term" value="C:nucleus"/>
    <property type="evidence" value="ECO:0000318"/>
    <property type="project" value="GO_Central"/>
</dbReference>
<comment type="catalytic activity">
    <reaction evidence="7">
        <text>L-threonyl-[protein] + ATP = O-phospho-L-threonyl-[protein] + ADP + H(+)</text>
        <dbReference type="Rhea" id="RHEA:46608"/>
        <dbReference type="Rhea" id="RHEA-COMP:11060"/>
        <dbReference type="Rhea" id="RHEA-COMP:11605"/>
        <dbReference type="ChEBI" id="CHEBI:15378"/>
        <dbReference type="ChEBI" id="CHEBI:30013"/>
        <dbReference type="ChEBI" id="CHEBI:30616"/>
        <dbReference type="ChEBI" id="CHEBI:61977"/>
        <dbReference type="ChEBI" id="CHEBI:456216"/>
        <dbReference type="EC" id="2.7.11.1"/>
    </reaction>
</comment>
<protein>
    <recommendedName>
        <fullName evidence="1">non-specific serine/threonine protein kinase</fullName>
        <ecNumber evidence="1">2.7.11.1</ecNumber>
    </recommendedName>
</protein>
<dbReference type="InterPro" id="IPR000719">
    <property type="entry name" value="Prot_kinase_dom"/>
</dbReference>
<dbReference type="VEuPathDB" id="TrichDB:TVAGG3_0445510"/>
<dbReference type="GO" id="GO:0051726">
    <property type="term" value="P:regulation of cell cycle"/>
    <property type="evidence" value="ECO:0000318"/>
    <property type="project" value="GO_Central"/>
</dbReference>
<dbReference type="InterPro" id="IPR008271">
    <property type="entry name" value="Ser/Thr_kinase_AS"/>
</dbReference>
<evidence type="ECO:0000259" key="11">
    <source>
        <dbReference type="PROSITE" id="PS50011"/>
    </source>
</evidence>
<reference evidence="12" key="1">
    <citation type="submission" date="2006-10" db="EMBL/GenBank/DDBJ databases">
        <authorList>
            <person name="Amadeo P."/>
            <person name="Zhao Q."/>
            <person name="Wortman J."/>
            <person name="Fraser-Liggett C."/>
            <person name="Carlton J."/>
        </authorList>
    </citation>
    <scope>NUCLEOTIDE SEQUENCE</scope>
    <source>
        <strain evidence="12">G3</strain>
    </source>
</reference>
<dbReference type="InterPro" id="IPR045216">
    <property type="entry name" value="CK2_alpha"/>
</dbReference>
<evidence type="ECO:0000256" key="2">
    <source>
        <dbReference type="ARBA" id="ARBA00022527"/>
    </source>
</evidence>
<dbReference type="Pfam" id="PF00069">
    <property type="entry name" value="Pkinase"/>
    <property type="match status" value="1"/>
</dbReference>
<dbReference type="GO" id="GO:0005829">
    <property type="term" value="C:cytosol"/>
    <property type="evidence" value="ECO:0000318"/>
    <property type="project" value="GO_Central"/>
</dbReference>
<feature type="binding site" evidence="9">
    <location>
        <position position="45"/>
    </location>
    <ligand>
        <name>ATP</name>
        <dbReference type="ChEBI" id="CHEBI:30616"/>
    </ligand>
</feature>
<dbReference type="PANTHER" id="PTHR24054">
    <property type="entry name" value="CASEIN KINASE II SUBUNIT ALPHA"/>
    <property type="match status" value="1"/>
</dbReference>
<keyword evidence="3" id="KW-0808">Transferase</keyword>
<dbReference type="InterPro" id="IPR011009">
    <property type="entry name" value="Kinase-like_dom_sf"/>
</dbReference>
<evidence type="ECO:0000256" key="5">
    <source>
        <dbReference type="ARBA" id="ARBA00022777"/>
    </source>
</evidence>
<dbReference type="Proteomes" id="UP000001542">
    <property type="component" value="Unassembled WGS sequence"/>
</dbReference>
<evidence type="ECO:0000313" key="13">
    <source>
        <dbReference type="Proteomes" id="UP000001542"/>
    </source>
</evidence>
<keyword evidence="6 9" id="KW-0067">ATP-binding</keyword>
<dbReference type="PANTHER" id="PTHR24054:SF0">
    <property type="entry name" value="CASEIN KINASE II SUBUNIT ALPHA"/>
    <property type="match status" value="1"/>
</dbReference>
<dbReference type="eggNOG" id="KOG0668">
    <property type="taxonomic scope" value="Eukaryota"/>
</dbReference>
<dbReference type="KEGG" id="tva:4766377"/>
<dbReference type="RefSeq" id="XP_001320698.1">
    <property type="nucleotide sequence ID" value="XM_001320663.1"/>
</dbReference>
<dbReference type="Gene3D" id="3.30.200.20">
    <property type="entry name" value="Phosphorylase Kinase, domain 1"/>
    <property type="match status" value="1"/>
</dbReference>
<dbReference type="STRING" id="5722.A2EFS4"/>
<dbReference type="PROSITE" id="PS50011">
    <property type="entry name" value="PROTEIN_KINASE_DOM"/>
    <property type="match status" value="1"/>
</dbReference>
<dbReference type="InterPro" id="IPR017441">
    <property type="entry name" value="Protein_kinase_ATP_BS"/>
</dbReference>
<evidence type="ECO:0000256" key="4">
    <source>
        <dbReference type="ARBA" id="ARBA00022741"/>
    </source>
</evidence>
<dbReference type="Gene3D" id="1.10.510.10">
    <property type="entry name" value="Transferase(Phosphotransferase) domain 1"/>
    <property type="match status" value="1"/>
</dbReference>